<reference evidence="3" key="1">
    <citation type="submission" date="2016-09" db="EMBL/GenBank/DDBJ databases">
        <authorList>
            <person name="Jeantristanb JTB J.-T."/>
            <person name="Ricardo R."/>
        </authorList>
    </citation>
    <scope>NUCLEOTIDE SEQUENCE [LARGE SCALE GENOMIC DNA]</scope>
</reference>
<evidence type="ECO:0000256" key="1">
    <source>
        <dbReference type="SAM" id="MobiDB-lite"/>
    </source>
</evidence>
<feature type="compositionally biased region" description="Low complexity" evidence="1">
    <location>
        <begin position="118"/>
        <end position="127"/>
    </location>
</feature>
<evidence type="ECO:0000313" key="2">
    <source>
        <dbReference type="EMBL" id="SCV68747.1"/>
    </source>
</evidence>
<sequence>MQERSSSLPQVNHPRSCRCLVRKTSPIGTRSHSAGDPAPAADNESSASPTSPHVDASSWHRSNDHPRSYTHSSHVEQLVAPSLSRSSTWELVTPEPGSAKTTDDSTVAEDEGNASDETSATTATTTTTRQELTQLIQALGIQLESLNTTDRPLVQGSPRKAVTTTTTTGLITDKGDRRFESVISNLAQSLILHHHSTVTPELVSPINARTPLQFAFENLVELGLKMAQLEPTSCDYARQVFEELVPFDRATGVPEATRQTCSSPPRIESSASKTPGHSRMAQHMERHLELLKQQIQDGFDEAQRTKESSARMQAQMESEAAAREKLATTNRLILARLNHLETKSSMQDPYQLGRVEQTLRERFDRLDAKMEKDAEAREGLAMTNRLLLARLNHLESSVVRRE</sequence>
<feature type="region of interest" description="Disordered" evidence="1">
    <location>
        <begin position="255"/>
        <end position="276"/>
    </location>
</feature>
<feature type="compositionally biased region" description="Polar residues" evidence="1">
    <location>
        <begin position="257"/>
        <end position="275"/>
    </location>
</feature>
<dbReference type="OrthoDB" id="10332722at2759"/>
<name>A0A238F6I4_9BASI</name>
<dbReference type="EMBL" id="FMSP01000003">
    <property type="protein sequence ID" value="SCV68747.1"/>
    <property type="molecule type" value="Genomic_DNA"/>
</dbReference>
<proteinExistence type="predicted"/>
<feature type="region of interest" description="Disordered" evidence="1">
    <location>
        <begin position="1"/>
        <end position="127"/>
    </location>
</feature>
<evidence type="ECO:0000313" key="3">
    <source>
        <dbReference type="Proteomes" id="UP000198372"/>
    </source>
</evidence>
<protein>
    <submittedName>
        <fullName evidence="2">BQ2448_868 protein</fullName>
    </submittedName>
</protein>
<gene>
    <name evidence="2" type="ORF">BQ2448_868</name>
</gene>
<feature type="compositionally biased region" description="Polar residues" evidence="1">
    <location>
        <begin position="1"/>
        <end position="10"/>
    </location>
</feature>
<dbReference type="AlphaFoldDB" id="A0A238F6I4"/>
<keyword evidence="3" id="KW-1185">Reference proteome</keyword>
<organism evidence="2 3">
    <name type="scientific">Microbotryum intermedium</name>
    <dbReference type="NCBI Taxonomy" id="269621"/>
    <lineage>
        <taxon>Eukaryota</taxon>
        <taxon>Fungi</taxon>
        <taxon>Dikarya</taxon>
        <taxon>Basidiomycota</taxon>
        <taxon>Pucciniomycotina</taxon>
        <taxon>Microbotryomycetes</taxon>
        <taxon>Microbotryales</taxon>
        <taxon>Microbotryaceae</taxon>
        <taxon>Microbotryum</taxon>
    </lineage>
</organism>
<dbReference type="Proteomes" id="UP000198372">
    <property type="component" value="Unassembled WGS sequence"/>
</dbReference>
<accession>A0A238F6I4</accession>